<name>A0A143DB45_9PROT</name>
<feature type="transmembrane region" description="Helical" evidence="6">
    <location>
        <begin position="20"/>
        <end position="40"/>
    </location>
</feature>
<dbReference type="InterPro" id="IPR036869">
    <property type="entry name" value="J_dom_sf"/>
</dbReference>
<keyword evidence="3 6" id="KW-1133">Transmembrane helix</keyword>
<dbReference type="Gene3D" id="1.10.287.110">
    <property type="entry name" value="DnaJ domain"/>
    <property type="match status" value="1"/>
</dbReference>
<gene>
    <name evidence="8" type="ORF">AY555_00695</name>
</gene>
<dbReference type="PANTHER" id="PTHR12763">
    <property type="match status" value="1"/>
</dbReference>
<evidence type="ECO:0000256" key="4">
    <source>
        <dbReference type="ARBA" id="ARBA00023136"/>
    </source>
</evidence>
<dbReference type="STRING" id="1549855.AY555_00695"/>
<comment type="similarity">
    <text evidence="5">Belongs to the TIM14 family.</text>
</comment>
<accession>A0A143DB45</accession>
<feature type="transmembrane region" description="Helical" evidence="6">
    <location>
        <begin position="75"/>
        <end position="95"/>
    </location>
</feature>
<evidence type="ECO:0000256" key="1">
    <source>
        <dbReference type="ARBA" id="ARBA00004167"/>
    </source>
</evidence>
<comment type="subcellular location">
    <subcellularLocation>
        <location evidence="1">Membrane</location>
        <topology evidence="1">Single-pass membrane protein</topology>
    </subcellularLocation>
</comment>
<dbReference type="EMBL" id="CP014525">
    <property type="protein sequence ID" value="AMW33934.1"/>
    <property type="molecule type" value="Genomic_DNA"/>
</dbReference>
<keyword evidence="9" id="KW-1185">Reference proteome</keyword>
<reference evidence="8 9" key="1">
    <citation type="submission" date="2016-02" db="EMBL/GenBank/DDBJ databases">
        <title>Complete Genome of H5569, the type strain of the newly described species Haematospirillium jordaniae.</title>
        <authorList>
            <person name="Nicholson A.C."/>
            <person name="Humrighouse B.W."/>
            <person name="Loparov V."/>
            <person name="McQuiston J.R."/>
        </authorList>
    </citation>
    <scope>NUCLEOTIDE SEQUENCE [LARGE SCALE GENOMIC DNA]</scope>
    <source>
        <strain evidence="8 9">H5569</strain>
    </source>
</reference>
<feature type="domain" description="J" evidence="7">
    <location>
        <begin position="120"/>
        <end position="171"/>
    </location>
</feature>
<organism evidence="8 9">
    <name type="scientific">Haematospirillum jordaniae</name>
    <dbReference type="NCBI Taxonomy" id="1549855"/>
    <lineage>
        <taxon>Bacteria</taxon>
        <taxon>Pseudomonadati</taxon>
        <taxon>Pseudomonadota</taxon>
        <taxon>Alphaproteobacteria</taxon>
        <taxon>Rhodospirillales</taxon>
        <taxon>Novispirillaceae</taxon>
        <taxon>Haematospirillum</taxon>
    </lineage>
</organism>
<evidence type="ECO:0000313" key="8">
    <source>
        <dbReference type="EMBL" id="AMW33934.1"/>
    </source>
</evidence>
<evidence type="ECO:0000256" key="3">
    <source>
        <dbReference type="ARBA" id="ARBA00022989"/>
    </source>
</evidence>
<evidence type="ECO:0000259" key="7">
    <source>
        <dbReference type="PROSITE" id="PS50076"/>
    </source>
</evidence>
<evidence type="ECO:0000256" key="6">
    <source>
        <dbReference type="SAM" id="Phobius"/>
    </source>
</evidence>
<dbReference type="AlphaFoldDB" id="A0A143DB45"/>
<evidence type="ECO:0000313" key="9">
    <source>
        <dbReference type="Proteomes" id="UP000076066"/>
    </source>
</evidence>
<dbReference type="SUPFAM" id="SSF46565">
    <property type="entry name" value="Chaperone J-domain"/>
    <property type="match status" value="1"/>
</dbReference>
<dbReference type="PANTHER" id="PTHR12763:SF28">
    <property type="entry name" value="GEO10507P1-RELATED"/>
    <property type="match status" value="1"/>
</dbReference>
<protein>
    <recommendedName>
        <fullName evidence="7">J domain-containing protein</fullName>
    </recommendedName>
</protein>
<dbReference type="CDD" id="cd06257">
    <property type="entry name" value="DnaJ"/>
    <property type="match status" value="1"/>
</dbReference>
<dbReference type="InterPro" id="IPR001623">
    <property type="entry name" value="DnaJ_domain"/>
</dbReference>
<evidence type="ECO:0000256" key="5">
    <source>
        <dbReference type="ARBA" id="ARBA00038105"/>
    </source>
</evidence>
<dbReference type="KEGG" id="hjo:AY555_00695"/>
<sequence>MQLAGLIWLLPGDEWGKPMVPFVPVILLCLFLVMAGGWIIRSPARPCGSRPVRIACLVSSLLICVLLAASGRLAVALAGLILVAPWLFSFLRTWWGESEHDRASRKESSSSASSPMDRAEALQILDLPANPSRESVQSAYLRLIHKLHPDRGGSAYLAARLNEARQVLLKG</sequence>
<dbReference type="GO" id="GO:0016020">
    <property type="term" value="C:membrane"/>
    <property type="evidence" value="ECO:0007669"/>
    <property type="project" value="UniProtKB-SubCell"/>
</dbReference>
<evidence type="ECO:0000256" key="2">
    <source>
        <dbReference type="ARBA" id="ARBA00022692"/>
    </source>
</evidence>
<proteinExistence type="inferred from homology"/>
<keyword evidence="4 6" id="KW-0472">Membrane</keyword>
<feature type="transmembrane region" description="Helical" evidence="6">
    <location>
        <begin position="52"/>
        <end position="69"/>
    </location>
</feature>
<dbReference type="PROSITE" id="PS50076">
    <property type="entry name" value="DNAJ_2"/>
    <property type="match status" value="1"/>
</dbReference>
<dbReference type="Proteomes" id="UP000076066">
    <property type="component" value="Chromosome"/>
</dbReference>
<keyword evidence="2 6" id="KW-0812">Transmembrane</keyword>